<evidence type="ECO:0000256" key="1">
    <source>
        <dbReference type="SAM" id="SignalP"/>
    </source>
</evidence>
<reference evidence="2 3" key="1">
    <citation type="submission" date="2019-07" db="EMBL/GenBank/DDBJ databases">
        <authorList>
            <person name="Kim J."/>
        </authorList>
    </citation>
    <scope>NUCLEOTIDE SEQUENCE [LARGE SCALE GENOMIC DNA]</scope>
    <source>
        <strain evidence="2 3">N4</strain>
    </source>
</reference>
<keyword evidence="1" id="KW-0732">Signal</keyword>
<accession>A0A559IYP4</accession>
<keyword evidence="3" id="KW-1185">Reference proteome</keyword>
<evidence type="ECO:0000313" key="3">
    <source>
        <dbReference type="Proteomes" id="UP000318102"/>
    </source>
</evidence>
<feature type="chain" id="PRO_5021991105" description="Lipoprotein" evidence="1">
    <location>
        <begin position="32"/>
        <end position="251"/>
    </location>
</feature>
<dbReference type="EMBL" id="VNJK01000001">
    <property type="protein sequence ID" value="TVX92742.1"/>
    <property type="molecule type" value="Genomic_DNA"/>
</dbReference>
<comment type="caution">
    <text evidence="2">The sequence shown here is derived from an EMBL/GenBank/DDBJ whole genome shotgun (WGS) entry which is preliminary data.</text>
</comment>
<dbReference type="Proteomes" id="UP000318102">
    <property type="component" value="Unassembled WGS sequence"/>
</dbReference>
<proteinExistence type="predicted"/>
<sequence length="251" mass="27894">MRTPQRHKRMTGWICCLLTLFVMGCSTEANVSEHPSQAALQTQASEVSKQQVELVIDGGTYVPNVKDRVQIDWHEQLTLREALLSTGKIKMNEDGAGIASVVDVGLDSKTKWSVMLNDKEITARQSFDSVISLNDKITVYAKKLDVGTSGATEPSVTLTIDGGTELNEISNSYLIPWKQSDTLAGVFAEFDLVKLSDDKQRIIKFGKHELDEKYKISLKVNGEQMQHKDVLNMTINANDHIVLELKPKTSS</sequence>
<protein>
    <recommendedName>
        <fullName evidence="4">Lipoprotein</fullName>
    </recommendedName>
</protein>
<feature type="signal peptide" evidence="1">
    <location>
        <begin position="1"/>
        <end position="31"/>
    </location>
</feature>
<dbReference type="PROSITE" id="PS51257">
    <property type="entry name" value="PROKAR_LIPOPROTEIN"/>
    <property type="match status" value="1"/>
</dbReference>
<organism evidence="2 3">
    <name type="scientific">Paenibacillus agilis</name>
    <dbReference type="NCBI Taxonomy" id="3020863"/>
    <lineage>
        <taxon>Bacteria</taxon>
        <taxon>Bacillati</taxon>
        <taxon>Bacillota</taxon>
        <taxon>Bacilli</taxon>
        <taxon>Bacillales</taxon>
        <taxon>Paenibacillaceae</taxon>
        <taxon>Paenibacillus</taxon>
    </lineage>
</organism>
<evidence type="ECO:0000313" key="2">
    <source>
        <dbReference type="EMBL" id="TVX92742.1"/>
    </source>
</evidence>
<evidence type="ECO:0008006" key="4">
    <source>
        <dbReference type="Google" id="ProtNLM"/>
    </source>
</evidence>
<dbReference type="AlphaFoldDB" id="A0A559IYP4"/>
<name>A0A559IYP4_9BACL</name>
<dbReference type="OrthoDB" id="2677181at2"/>
<gene>
    <name evidence="2" type="ORF">FPZ44_06565</name>
</gene>
<dbReference type="RefSeq" id="WP_144988500.1">
    <property type="nucleotide sequence ID" value="NZ_VNJK01000001.1"/>
</dbReference>